<dbReference type="PROSITE" id="PS51192">
    <property type="entry name" value="HELICASE_ATP_BIND_1"/>
    <property type="match status" value="1"/>
</dbReference>
<keyword evidence="10" id="KW-1185">Reference proteome</keyword>
<dbReference type="InterPro" id="IPR014001">
    <property type="entry name" value="Helicase_ATP-bd"/>
</dbReference>
<evidence type="ECO:0000259" key="8">
    <source>
        <dbReference type="PROSITE" id="PS51194"/>
    </source>
</evidence>
<dbReference type="AlphaFoldDB" id="A0A9P3GT01"/>
<evidence type="ECO:0000256" key="1">
    <source>
        <dbReference type="ARBA" id="ARBA00004123"/>
    </source>
</evidence>
<dbReference type="CDD" id="cd18793">
    <property type="entry name" value="SF2_C_SNF"/>
    <property type="match status" value="1"/>
</dbReference>
<feature type="compositionally biased region" description="Pro residues" evidence="6">
    <location>
        <begin position="140"/>
        <end position="150"/>
    </location>
</feature>
<dbReference type="OrthoDB" id="413460at2759"/>
<dbReference type="Pfam" id="PF00176">
    <property type="entry name" value="SNF2-rel_dom"/>
    <property type="match status" value="1"/>
</dbReference>
<evidence type="ECO:0000313" key="10">
    <source>
        <dbReference type="Proteomes" id="UP000703269"/>
    </source>
</evidence>
<feature type="compositionally biased region" description="Basic residues" evidence="6">
    <location>
        <begin position="8"/>
        <end position="18"/>
    </location>
</feature>
<evidence type="ECO:0000256" key="2">
    <source>
        <dbReference type="ARBA" id="ARBA00022741"/>
    </source>
</evidence>
<dbReference type="InterPro" id="IPR000330">
    <property type="entry name" value="SNF2_N"/>
</dbReference>
<keyword evidence="3 9" id="KW-0378">Hydrolase</keyword>
<dbReference type="Proteomes" id="UP000703269">
    <property type="component" value="Unassembled WGS sequence"/>
</dbReference>
<feature type="compositionally biased region" description="Basic and acidic residues" evidence="6">
    <location>
        <begin position="19"/>
        <end position="31"/>
    </location>
</feature>
<sequence length="1151" mass="127371">MRIEPKPVKKKATRKRAARRDEDSDYEERTGGTRKKAAGKKTGRRRGVSSAGHNPLLKYFGDLGIDAVSDSEESQKELPNGTNVLPSSDEDADGEQEDDGTPEQEALPRTFAIVLENMKARAAAGNTPSTPDAEPRPPADPEPELSPSPRRPPKRKWQPRKSKPLPPSKRARFETSPSAPPAPPSHPPTEDDESLTEPEPELPPQSSPVSRPALAGGGAEDESVTEPEEEPAPRPKQQDADDGSETVPESEAEQAQTKVQAVDEESLTEPEEIEASQADAGQGSDGESSGDDDGFGQRPSFPLKPGQAPLGPHVLSTSHVHVPSAVADGGPADPHDHFARAPHAVQIPASANTYLRAYQRAGVEALFRWYAAGRGGCLGDDMGLGKTVQIACFLGAIMQKTGTYRDLHRRHKHVSALQDAVLRQRPRGGARAPVRDWEKALPRADARWPTALVVVPSTLVGNWEREFDAWGFFEVVTFAASVKPEMREAALKDFRMGRADILLTTHELARDLIERFEALAISVVIVDEAHKVKDPARKITRAFHRFACKRRVALTGTAIQNNFDELWALLDWTCPGALGTRKQWQAYVSHPLTRAQSRSASADEKLRGIAVSKILVEQVLPQFFLRRTKDLLRDQLPRKTDEVVFCPLTPTQTAVYRRIIESAPVQNLVRKDEPCDCGSRKRRAQCCHRFDKADLFRYMSTLIKVSNHLALILPAPTDTPEQLARNRALSKLAFGADRVPGYGAAMLEPQFCGKWLVLQLLLREWRRDAANKVLVFTKSVKLLEMLEFHLDAEGIGFVKLDGSTKQTDRMPLIDTFHEDPDIFVFLISTLAGGTGLNLTGANKVVIFDPNWNPAHDLQAMDRAYRIGQTRDVAVCRLLGAGSLEELIYARQVYKQQQMAVGYTASAQTRYFEGVQGDKSRQGELFGIKNIFGLAEGEVRTKMAIEKATLADLDWALANMEAKAKQPAAKKKDDWVYEAEQKGKKEDGDLHGLGALLFDDDAPAIDDRDNEISKTLRDVGITYTHRNENLIANNRIEGEKIKALMEGKKKARKEEKAAKQAKGKGKAAPKKDDDWPPKKGPRKSSAERPMNRLLQRRAALVGLGMISEWDGVHKFAGEFLKMGQEQQEDILRKLDEWAKENASTATASRSRI</sequence>
<dbReference type="SMART" id="SM00487">
    <property type="entry name" value="DEXDc"/>
    <property type="match status" value="1"/>
</dbReference>
<evidence type="ECO:0000256" key="3">
    <source>
        <dbReference type="ARBA" id="ARBA00022801"/>
    </source>
</evidence>
<keyword evidence="4" id="KW-0067">ATP-binding</keyword>
<evidence type="ECO:0000259" key="7">
    <source>
        <dbReference type="PROSITE" id="PS51192"/>
    </source>
</evidence>
<name>A0A9P3GT01_9APHY</name>
<feature type="compositionally biased region" description="Basic residues" evidence="6">
    <location>
        <begin position="1058"/>
        <end position="1067"/>
    </location>
</feature>
<feature type="compositionally biased region" description="Acidic residues" evidence="6">
    <location>
        <begin position="219"/>
        <end position="230"/>
    </location>
</feature>
<feature type="domain" description="Helicase ATP-binding" evidence="7">
    <location>
        <begin position="367"/>
        <end position="576"/>
    </location>
</feature>
<dbReference type="PANTHER" id="PTHR45629:SF7">
    <property type="entry name" value="DNA EXCISION REPAIR PROTEIN ERCC-6-RELATED"/>
    <property type="match status" value="1"/>
</dbReference>
<evidence type="ECO:0000256" key="6">
    <source>
        <dbReference type="SAM" id="MobiDB-lite"/>
    </source>
</evidence>
<feature type="compositionally biased region" description="Basic residues" evidence="6">
    <location>
        <begin position="151"/>
        <end position="163"/>
    </location>
</feature>
<feature type="compositionally biased region" description="Basic and acidic residues" evidence="6">
    <location>
        <begin position="1046"/>
        <end position="1057"/>
    </location>
</feature>
<evidence type="ECO:0000313" key="9">
    <source>
        <dbReference type="EMBL" id="GJF00382.1"/>
    </source>
</evidence>
<dbReference type="GO" id="GO:0005634">
    <property type="term" value="C:nucleus"/>
    <property type="evidence" value="ECO:0007669"/>
    <property type="project" value="UniProtKB-SubCell"/>
</dbReference>
<reference evidence="9 10" key="1">
    <citation type="submission" date="2021-08" db="EMBL/GenBank/DDBJ databases">
        <title>Draft Genome Sequence of Phanerochaete sordida strain YK-624.</title>
        <authorList>
            <person name="Mori T."/>
            <person name="Dohra H."/>
            <person name="Suzuki T."/>
            <person name="Kawagishi H."/>
            <person name="Hirai H."/>
        </authorList>
    </citation>
    <scope>NUCLEOTIDE SEQUENCE [LARGE SCALE GENOMIC DNA]</scope>
    <source>
        <strain evidence="9 10">YK-624</strain>
    </source>
</reference>
<feature type="region of interest" description="Disordered" evidence="6">
    <location>
        <begin position="1046"/>
        <end position="1090"/>
    </location>
</feature>
<evidence type="ECO:0000256" key="4">
    <source>
        <dbReference type="ARBA" id="ARBA00022840"/>
    </source>
</evidence>
<feature type="compositionally biased region" description="Basic residues" evidence="6">
    <location>
        <begin position="32"/>
        <end position="47"/>
    </location>
</feature>
<dbReference type="FunFam" id="3.40.50.10810:FF:000019">
    <property type="entry name" value="DNA excision repair protein ERCC-6-like 2 isoform X1"/>
    <property type="match status" value="1"/>
</dbReference>
<accession>A0A9P3GT01</accession>
<dbReference type="SUPFAM" id="SSF52540">
    <property type="entry name" value="P-loop containing nucleoside triphosphate hydrolases"/>
    <property type="match status" value="2"/>
</dbReference>
<dbReference type="InterPro" id="IPR050496">
    <property type="entry name" value="SNF2_RAD54_helicase_repair"/>
</dbReference>
<dbReference type="InterPro" id="IPR027417">
    <property type="entry name" value="P-loop_NTPase"/>
</dbReference>
<feature type="compositionally biased region" description="Acidic residues" evidence="6">
    <location>
        <begin position="190"/>
        <end position="200"/>
    </location>
</feature>
<dbReference type="InterPro" id="IPR038718">
    <property type="entry name" value="SNF2-like_sf"/>
</dbReference>
<dbReference type="InterPro" id="IPR001650">
    <property type="entry name" value="Helicase_C-like"/>
</dbReference>
<dbReference type="GO" id="GO:0016787">
    <property type="term" value="F:hydrolase activity"/>
    <property type="evidence" value="ECO:0007669"/>
    <property type="project" value="UniProtKB-KW"/>
</dbReference>
<feature type="compositionally biased region" description="Acidic residues" evidence="6">
    <location>
        <begin position="240"/>
        <end position="252"/>
    </location>
</feature>
<comment type="caution">
    <text evidence="9">The sequence shown here is derived from an EMBL/GenBank/DDBJ whole genome shotgun (WGS) entry which is preliminary data.</text>
</comment>
<feature type="compositionally biased region" description="Acidic residues" evidence="6">
    <location>
        <begin position="262"/>
        <end position="274"/>
    </location>
</feature>
<dbReference type="GO" id="GO:0005524">
    <property type="term" value="F:ATP binding"/>
    <property type="evidence" value="ECO:0007669"/>
    <property type="project" value="InterPro"/>
</dbReference>
<comment type="subcellular location">
    <subcellularLocation>
        <location evidence="1">Nucleus</location>
    </subcellularLocation>
</comment>
<dbReference type="PROSITE" id="PS51194">
    <property type="entry name" value="HELICASE_CTER"/>
    <property type="match status" value="1"/>
</dbReference>
<organism evidence="9 10">
    <name type="scientific">Phanerochaete sordida</name>
    <dbReference type="NCBI Taxonomy" id="48140"/>
    <lineage>
        <taxon>Eukaryota</taxon>
        <taxon>Fungi</taxon>
        <taxon>Dikarya</taxon>
        <taxon>Basidiomycota</taxon>
        <taxon>Agaricomycotina</taxon>
        <taxon>Agaricomycetes</taxon>
        <taxon>Polyporales</taxon>
        <taxon>Phanerochaetaceae</taxon>
        <taxon>Phanerochaete</taxon>
    </lineage>
</organism>
<feature type="compositionally biased region" description="Pro residues" evidence="6">
    <location>
        <begin position="178"/>
        <end position="187"/>
    </location>
</feature>
<dbReference type="SMART" id="SM00490">
    <property type="entry name" value="HELICc"/>
    <property type="match status" value="1"/>
</dbReference>
<dbReference type="Pfam" id="PF00271">
    <property type="entry name" value="Helicase_C"/>
    <property type="match status" value="1"/>
</dbReference>
<keyword evidence="2" id="KW-0547">Nucleotide-binding</keyword>
<dbReference type="EMBL" id="BPQB01000149">
    <property type="protein sequence ID" value="GJF00382.1"/>
    <property type="molecule type" value="Genomic_DNA"/>
</dbReference>
<dbReference type="PANTHER" id="PTHR45629">
    <property type="entry name" value="SNF2/RAD54 FAMILY MEMBER"/>
    <property type="match status" value="1"/>
</dbReference>
<dbReference type="InterPro" id="IPR049730">
    <property type="entry name" value="SNF2/RAD54-like_C"/>
</dbReference>
<proteinExistence type="predicted"/>
<feature type="compositionally biased region" description="Acidic residues" evidence="6">
    <location>
        <begin position="88"/>
        <end position="102"/>
    </location>
</feature>
<protein>
    <submittedName>
        <fullName evidence="9">P-loop containing nucleoside triphosphate hydrolase protein</fullName>
    </submittedName>
</protein>
<keyword evidence="5" id="KW-0539">Nucleus</keyword>
<dbReference type="Gene3D" id="3.40.50.10810">
    <property type="entry name" value="Tandem AAA-ATPase domain"/>
    <property type="match status" value="1"/>
</dbReference>
<feature type="region of interest" description="Disordered" evidence="6">
    <location>
        <begin position="1"/>
        <end position="311"/>
    </location>
</feature>
<dbReference type="Gene3D" id="3.40.50.300">
    <property type="entry name" value="P-loop containing nucleotide triphosphate hydrolases"/>
    <property type="match status" value="1"/>
</dbReference>
<evidence type="ECO:0000256" key="5">
    <source>
        <dbReference type="ARBA" id="ARBA00023242"/>
    </source>
</evidence>
<feature type="domain" description="Helicase C-terminal" evidence="8">
    <location>
        <begin position="756"/>
        <end position="912"/>
    </location>
</feature>
<gene>
    <name evidence="9" type="ORF">PsYK624_166690</name>
</gene>